<keyword evidence="1" id="KW-0732">Signal</keyword>
<dbReference type="Pfam" id="PF04773">
    <property type="entry name" value="FecR"/>
    <property type="match status" value="1"/>
</dbReference>
<reference evidence="3" key="1">
    <citation type="journal article" date="2023" name="Plants (Basel)">
        <title>Genomic Analysis of Leptolyngbya boryana CZ1 Reveals Efficient Carbon Fixation Modules.</title>
        <authorList>
            <person name="Bai X."/>
            <person name="Wang H."/>
            <person name="Cheng W."/>
            <person name="Wang J."/>
            <person name="Ma M."/>
            <person name="Hu H."/>
            <person name="Song Z."/>
            <person name="Ma H."/>
            <person name="Fan Y."/>
            <person name="Du C."/>
            <person name="Xu J."/>
        </authorList>
    </citation>
    <scope>NUCLEOTIDE SEQUENCE</scope>
    <source>
        <strain evidence="3">CZ1</strain>
    </source>
</reference>
<dbReference type="EMBL" id="CP130144">
    <property type="protein sequence ID" value="WNZ44512.1"/>
    <property type="molecule type" value="Genomic_DNA"/>
</dbReference>
<sequence length="276" mass="29738">MKSILFPCIFSTLLTPTIATAQPVNVRVERWLAIQQISGTVNYNRASATRTARVGDRLETVGDGVTTGTRSAASLLFDTGVGVLNMLENTNLRVRRMDRTADDGRITHLDVTRGQVRLKLRRFTSPNSEVEIRTPAGISGVRGTDFGVVVQPDGKTGVATLEGAVMTSAQGSEVSVPAGFQNFTIPGEPPSAAVPLRDDPSLKANFVKTIDRGLRKVQLVGQVDPVNVVTVDGQPQSTDRNGQFTTAEVFARSFLRINVTVTTPLGKTQSYELALR</sequence>
<dbReference type="Gene3D" id="2.60.120.1440">
    <property type="match status" value="1"/>
</dbReference>
<evidence type="ECO:0000259" key="2">
    <source>
        <dbReference type="Pfam" id="PF04773"/>
    </source>
</evidence>
<name>A0AA97AMV9_LEPBY</name>
<feature type="domain" description="FecR protein" evidence="2">
    <location>
        <begin position="65"/>
        <end position="165"/>
    </location>
</feature>
<feature type="chain" id="PRO_5041677415" evidence="1">
    <location>
        <begin position="22"/>
        <end position="276"/>
    </location>
</feature>
<gene>
    <name evidence="3" type="ORF">Q2T42_22185</name>
</gene>
<dbReference type="PANTHER" id="PTHR38731:SF1">
    <property type="entry name" value="FECR PROTEIN DOMAIN-CONTAINING PROTEIN"/>
    <property type="match status" value="1"/>
</dbReference>
<dbReference type="RefSeq" id="WP_316426583.1">
    <property type="nucleotide sequence ID" value="NZ_CP130144.1"/>
</dbReference>
<evidence type="ECO:0000313" key="3">
    <source>
        <dbReference type="EMBL" id="WNZ44512.1"/>
    </source>
</evidence>
<reference evidence="3" key="2">
    <citation type="submission" date="2023-07" db="EMBL/GenBank/DDBJ databases">
        <authorList>
            <person name="Bai X.-H."/>
            <person name="Wang H.-H."/>
            <person name="Wang J."/>
            <person name="Ma M.-Y."/>
            <person name="Hu H.-H."/>
            <person name="Song Z.-L."/>
            <person name="Ma H.-G."/>
            <person name="Fan Y."/>
            <person name="Du C.-Y."/>
            <person name="Xu J.-C."/>
        </authorList>
    </citation>
    <scope>NUCLEOTIDE SEQUENCE</scope>
    <source>
        <strain evidence="3">CZ1</strain>
    </source>
</reference>
<proteinExistence type="predicted"/>
<dbReference type="InterPro" id="IPR006860">
    <property type="entry name" value="FecR"/>
</dbReference>
<evidence type="ECO:0000256" key="1">
    <source>
        <dbReference type="SAM" id="SignalP"/>
    </source>
</evidence>
<feature type="signal peptide" evidence="1">
    <location>
        <begin position="1"/>
        <end position="21"/>
    </location>
</feature>
<organism evidence="3">
    <name type="scientific">Leptolyngbya boryana CZ1</name>
    <dbReference type="NCBI Taxonomy" id="3060204"/>
    <lineage>
        <taxon>Bacteria</taxon>
        <taxon>Bacillati</taxon>
        <taxon>Cyanobacteriota</taxon>
        <taxon>Cyanophyceae</taxon>
        <taxon>Leptolyngbyales</taxon>
        <taxon>Leptolyngbyaceae</taxon>
        <taxon>Leptolyngbya group</taxon>
        <taxon>Leptolyngbya</taxon>
    </lineage>
</organism>
<dbReference type="PANTHER" id="PTHR38731">
    <property type="entry name" value="LIPL45-RELATED LIPOPROTEIN-RELATED"/>
    <property type="match status" value="1"/>
</dbReference>
<dbReference type="AlphaFoldDB" id="A0AA97AMV9"/>
<protein>
    <submittedName>
        <fullName evidence="3">FecR family protein</fullName>
    </submittedName>
</protein>
<accession>A0AA97AMV9</accession>